<name>A0A6C0AL29_9ZZZZ</name>
<sequence>MSNYKKPLKIYIVDFLNIFSDFREIKYKRDNIDFHLIKHTNKIKDTYDFFELFFTKYIDHVKIDKTSQFYFVMKKLNKFETILDNIIKLYSTFNIKFVIIEDKYLNEIVDKNKDDFLCQYFFYILSQNNHCTLISNDKYRDKQKYIKLFNFGISLQVITLNKTTKTMEKSILKIELTKTIGDKMISQKYNRCTIPKQKLNNIL</sequence>
<evidence type="ECO:0008006" key="2">
    <source>
        <dbReference type="Google" id="ProtNLM"/>
    </source>
</evidence>
<accession>A0A6C0AL29</accession>
<organism evidence="1">
    <name type="scientific">viral metagenome</name>
    <dbReference type="NCBI Taxonomy" id="1070528"/>
    <lineage>
        <taxon>unclassified sequences</taxon>
        <taxon>metagenomes</taxon>
        <taxon>organismal metagenomes</taxon>
    </lineage>
</organism>
<reference evidence="1" key="1">
    <citation type="journal article" date="2020" name="Nature">
        <title>Giant virus diversity and host interactions through global metagenomics.</title>
        <authorList>
            <person name="Schulz F."/>
            <person name="Roux S."/>
            <person name="Paez-Espino D."/>
            <person name="Jungbluth S."/>
            <person name="Walsh D.A."/>
            <person name="Denef V.J."/>
            <person name="McMahon K.D."/>
            <person name="Konstantinidis K.T."/>
            <person name="Eloe-Fadrosh E.A."/>
            <person name="Kyrpides N.C."/>
            <person name="Woyke T."/>
        </authorList>
    </citation>
    <scope>NUCLEOTIDE SEQUENCE</scope>
    <source>
        <strain evidence="1">GVMAG-S-1091796-13</strain>
    </source>
</reference>
<proteinExistence type="predicted"/>
<protein>
    <recommendedName>
        <fullName evidence="2">NYN domain-containing protein</fullName>
    </recommendedName>
</protein>
<dbReference type="EMBL" id="MN740714">
    <property type="protein sequence ID" value="QHS80547.1"/>
    <property type="molecule type" value="Genomic_DNA"/>
</dbReference>
<evidence type="ECO:0000313" key="1">
    <source>
        <dbReference type="EMBL" id="QHS80547.1"/>
    </source>
</evidence>
<dbReference type="AlphaFoldDB" id="A0A6C0AL29"/>